<evidence type="ECO:0000256" key="1">
    <source>
        <dbReference type="SAM" id="MobiDB-lite"/>
    </source>
</evidence>
<sequence length="404" mass="44515">MQVSRTSLIRSYVAPHVRYNSSDATKASIKRLAASWDDIHIPSPREVKEGQRTGSLSSRLAARRPQSSSPSATFAPPTPTENASIPPKLIPVAPRQENLTPRKNSPSKRVPQHVSFVKKADANLQSAADLLDDLSQVIPNDTPSVSNSWEKSLETLSKQESRPPSKATQARNVAGRSWTPEGGHKVIGRAARAPVTRGSSAGTGTSAKKANDRTSSRDMKILNEIEDTSVAEAVDEDDENAQIYLDDTVIDGVSLLAPRPGQSAQLWYESIIQQNREPDGPSVIYPDIDISSDMHSLFGVNRAQQRSVMVSHLGSLKLTQPTHVKKGKVEYQVRKVMRRYGGDYSYLQPNLVPTDLRKKMRPSQLARLNMSRRNEASAEQRKTFDSIISTTLSKDVDTVEQPHP</sequence>
<feature type="compositionally biased region" description="Basic and acidic residues" evidence="1">
    <location>
        <begin position="151"/>
        <end position="163"/>
    </location>
</feature>
<accession>A0AA38ULA6</accession>
<keyword evidence="3" id="KW-1185">Reference proteome</keyword>
<dbReference type="AlphaFoldDB" id="A0AA38ULA6"/>
<proteinExistence type="predicted"/>
<comment type="caution">
    <text evidence="2">The sequence shown here is derived from an EMBL/GenBank/DDBJ whole genome shotgun (WGS) entry which is preliminary data.</text>
</comment>
<reference evidence="2" key="1">
    <citation type="submission" date="2022-08" db="EMBL/GenBank/DDBJ databases">
        <authorList>
            <consortium name="DOE Joint Genome Institute"/>
            <person name="Min B."/>
            <person name="Riley R."/>
            <person name="Sierra-Patev S."/>
            <person name="Naranjo-Ortiz M."/>
            <person name="Looney B."/>
            <person name="Konkel Z."/>
            <person name="Slot J.C."/>
            <person name="Sakamoto Y."/>
            <person name="Steenwyk J.L."/>
            <person name="Rokas A."/>
            <person name="Carro J."/>
            <person name="Camarero S."/>
            <person name="Ferreira P."/>
            <person name="Molpeceres G."/>
            <person name="Ruiz-Duenas F.J."/>
            <person name="Serrano A."/>
            <person name="Henrissat B."/>
            <person name="Drula E."/>
            <person name="Hughes K.W."/>
            <person name="Mata J.L."/>
            <person name="Ishikawa N.K."/>
            <person name="Vargas-Isla R."/>
            <person name="Ushijima S."/>
            <person name="Smith C.A."/>
            <person name="Ahrendt S."/>
            <person name="Andreopoulos W."/>
            <person name="He G."/>
            <person name="Labutti K."/>
            <person name="Lipzen A."/>
            <person name="Ng V."/>
            <person name="Sandor L."/>
            <person name="Barry K."/>
            <person name="Martinez A.T."/>
            <person name="Xiao Y."/>
            <person name="Gibbons J.G."/>
            <person name="Terashima K."/>
            <person name="Hibbett D.S."/>
            <person name="Grigoriev I.V."/>
        </authorList>
    </citation>
    <scope>NUCLEOTIDE SEQUENCE</scope>
    <source>
        <strain evidence="2">TFB9207</strain>
    </source>
</reference>
<feature type="compositionally biased region" description="Polar residues" evidence="1">
    <location>
        <begin position="197"/>
        <end position="208"/>
    </location>
</feature>
<feature type="region of interest" description="Disordered" evidence="1">
    <location>
        <begin position="140"/>
        <end position="217"/>
    </location>
</feature>
<feature type="compositionally biased region" description="Low complexity" evidence="1">
    <location>
        <begin position="55"/>
        <end position="75"/>
    </location>
</feature>
<evidence type="ECO:0000313" key="3">
    <source>
        <dbReference type="Proteomes" id="UP001163846"/>
    </source>
</evidence>
<dbReference type="EMBL" id="MU805944">
    <property type="protein sequence ID" value="KAJ3844921.1"/>
    <property type="molecule type" value="Genomic_DNA"/>
</dbReference>
<evidence type="ECO:0000313" key="2">
    <source>
        <dbReference type="EMBL" id="KAJ3844921.1"/>
    </source>
</evidence>
<dbReference type="Proteomes" id="UP001163846">
    <property type="component" value="Unassembled WGS sequence"/>
</dbReference>
<gene>
    <name evidence="2" type="ORF">F5878DRAFT_3537</name>
</gene>
<protein>
    <submittedName>
        <fullName evidence="2">Uncharacterized protein</fullName>
    </submittedName>
</protein>
<organism evidence="2 3">
    <name type="scientific">Lentinula raphanica</name>
    <dbReference type="NCBI Taxonomy" id="153919"/>
    <lineage>
        <taxon>Eukaryota</taxon>
        <taxon>Fungi</taxon>
        <taxon>Dikarya</taxon>
        <taxon>Basidiomycota</taxon>
        <taxon>Agaricomycotina</taxon>
        <taxon>Agaricomycetes</taxon>
        <taxon>Agaricomycetidae</taxon>
        <taxon>Agaricales</taxon>
        <taxon>Marasmiineae</taxon>
        <taxon>Omphalotaceae</taxon>
        <taxon>Lentinula</taxon>
    </lineage>
</organism>
<name>A0AA38ULA6_9AGAR</name>
<feature type="region of interest" description="Disordered" evidence="1">
    <location>
        <begin position="44"/>
        <end position="88"/>
    </location>
</feature>
<feature type="compositionally biased region" description="Polar residues" evidence="1">
    <location>
        <begin position="140"/>
        <end position="150"/>
    </location>
</feature>